<dbReference type="PANTHER" id="PTHR35010:SF2">
    <property type="entry name" value="BLL4672 PROTEIN"/>
    <property type="match status" value="1"/>
</dbReference>
<evidence type="ECO:0000313" key="3">
    <source>
        <dbReference type="Proteomes" id="UP001499947"/>
    </source>
</evidence>
<dbReference type="EMBL" id="BAAALR010000163">
    <property type="protein sequence ID" value="GAA1732813.1"/>
    <property type="molecule type" value="Genomic_DNA"/>
</dbReference>
<evidence type="ECO:0000313" key="2">
    <source>
        <dbReference type="EMBL" id="GAA1732813.1"/>
    </source>
</evidence>
<dbReference type="Proteomes" id="UP001499947">
    <property type="component" value="Unassembled WGS sequence"/>
</dbReference>
<evidence type="ECO:0000259" key="1">
    <source>
        <dbReference type="Pfam" id="PF17765"/>
    </source>
</evidence>
<name>A0ABN2JQ27_9ACTN</name>
<accession>A0ABN2JQ27</accession>
<dbReference type="Pfam" id="PF17765">
    <property type="entry name" value="MLTR_LBD"/>
    <property type="match status" value="1"/>
</dbReference>
<comment type="caution">
    <text evidence="2">The sequence shown here is derived from an EMBL/GenBank/DDBJ whole genome shotgun (WGS) entry which is preliminary data.</text>
</comment>
<dbReference type="Gene3D" id="3.30.450.180">
    <property type="match status" value="1"/>
</dbReference>
<proteinExistence type="predicted"/>
<organism evidence="2 3">
    <name type="scientific">Streptomyces yatensis</name>
    <dbReference type="NCBI Taxonomy" id="155177"/>
    <lineage>
        <taxon>Bacteria</taxon>
        <taxon>Bacillati</taxon>
        <taxon>Actinomycetota</taxon>
        <taxon>Actinomycetes</taxon>
        <taxon>Kitasatosporales</taxon>
        <taxon>Streptomycetaceae</taxon>
        <taxon>Streptomyces</taxon>
        <taxon>Streptomyces violaceusniger group</taxon>
    </lineage>
</organism>
<reference evidence="2 3" key="1">
    <citation type="journal article" date="2019" name="Int. J. Syst. Evol. Microbiol.">
        <title>The Global Catalogue of Microorganisms (GCM) 10K type strain sequencing project: providing services to taxonomists for standard genome sequencing and annotation.</title>
        <authorList>
            <consortium name="The Broad Institute Genomics Platform"/>
            <consortium name="The Broad Institute Genome Sequencing Center for Infectious Disease"/>
            <person name="Wu L."/>
            <person name="Ma J."/>
        </authorList>
    </citation>
    <scope>NUCLEOTIDE SEQUENCE [LARGE SCALE GENOMIC DNA]</scope>
    <source>
        <strain evidence="2 3">JCM 13244</strain>
    </source>
</reference>
<keyword evidence="3" id="KW-1185">Reference proteome</keyword>
<gene>
    <name evidence="2" type="ORF">GCM10009680_86680</name>
</gene>
<sequence length="88" mass="9771">MLIDEVMSNSEEFRELWSTPALGSRLGGHKRLRHPLVGEIGLDNDVLKLPDHDVRIVTYTAEPGSSDEQKLEYVRIAAARTTLPLTSG</sequence>
<feature type="domain" description="MmyB-like transcription regulator ligand binding" evidence="1">
    <location>
        <begin position="2"/>
        <end position="72"/>
    </location>
</feature>
<dbReference type="InterPro" id="IPR041413">
    <property type="entry name" value="MLTR_LBD"/>
</dbReference>
<protein>
    <recommendedName>
        <fullName evidence="1">MmyB-like transcription regulator ligand binding domain-containing protein</fullName>
    </recommendedName>
</protein>
<dbReference type="PANTHER" id="PTHR35010">
    <property type="entry name" value="BLL4672 PROTEIN-RELATED"/>
    <property type="match status" value="1"/>
</dbReference>